<keyword evidence="11" id="KW-1185">Reference proteome</keyword>
<feature type="domain" description="Disease resistance N-terminal" evidence="8">
    <location>
        <begin position="13"/>
        <end position="101"/>
    </location>
</feature>
<dbReference type="Gene3D" id="1.20.5.4130">
    <property type="match status" value="1"/>
</dbReference>
<dbReference type="RefSeq" id="XP_010910478.3">
    <property type="nucleotide sequence ID" value="XM_010912176.3"/>
</dbReference>
<dbReference type="OrthoDB" id="777601at2759"/>
<dbReference type="InterPro" id="IPR058922">
    <property type="entry name" value="WHD_DRP"/>
</dbReference>
<dbReference type="InterPro" id="IPR041118">
    <property type="entry name" value="Rx_N"/>
</dbReference>
<dbReference type="SUPFAM" id="SSF52540">
    <property type="entry name" value="P-loop containing nucleoside triphosphate hydrolases"/>
    <property type="match status" value="1"/>
</dbReference>
<evidence type="ECO:0000256" key="5">
    <source>
        <dbReference type="ARBA" id="ARBA00022821"/>
    </source>
</evidence>
<evidence type="ECO:0000259" key="9">
    <source>
        <dbReference type="Pfam" id="PF23559"/>
    </source>
</evidence>
<dbReference type="Pfam" id="PF23598">
    <property type="entry name" value="LRR_14"/>
    <property type="match status" value="1"/>
</dbReference>
<protein>
    <submittedName>
        <fullName evidence="12">Disease resistance protein RGA2-like</fullName>
    </submittedName>
</protein>
<keyword evidence="4" id="KW-0547">Nucleotide-binding</keyword>
<dbReference type="InterPro" id="IPR032675">
    <property type="entry name" value="LRR_dom_sf"/>
</dbReference>
<dbReference type="InterPro" id="IPR002182">
    <property type="entry name" value="NB-ARC"/>
</dbReference>
<keyword evidence="3" id="KW-0677">Repeat</keyword>
<name>A0A6I9QJH6_ELAGV</name>
<dbReference type="PRINTS" id="PR00364">
    <property type="entry name" value="DISEASERSIST"/>
</dbReference>
<feature type="domain" description="NB-ARC" evidence="7">
    <location>
        <begin position="172"/>
        <end position="335"/>
    </location>
</feature>
<dbReference type="GO" id="GO:0005524">
    <property type="term" value="F:ATP binding"/>
    <property type="evidence" value="ECO:0007669"/>
    <property type="project" value="UniProtKB-KW"/>
</dbReference>
<dbReference type="KEGG" id="egu:105036411"/>
<evidence type="ECO:0000259" key="8">
    <source>
        <dbReference type="Pfam" id="PF18052"/>
    </source>
</evidence>
<feature type="non-terminal residue" evidence="12">
    <location>
        <position position="744"/>
    </location>
</feature>
<dbReference type="Gene3D" id="3.80.10.10">
    <property type="entry name" value="Ribonuclease Inhibitor"/>
    <property type="match status" value="1"/>
</dbReference>
<dbReference type="InterPro" id="IPR042197">
    <property type="entry name" value="Apaf_helical"/>
</dbReference>
<dbReference type="GO" id="GO:0002758">
    <property type="term" value="P:innate immune response-activating signaling pathway"/>
    <property type="evidence" value="ECO:0007669"/>
    <property type="project" value="UniProtKB-ARBA"/>
</dbReference>
<dbReference type="Gene3D" id="1.10.8.430">
    <property type="entry name" value="Helical domain of apoptotic protease-activating factors"/>
    <property type="match status" value="1"/>
</dbReference>
<feature type="domain" description="Disease resistance protein winged helix" evidence="9">
    <location>
        <begin position="422"/>
        <end position="494"/>
    </location>
</feature>
<dbReference type="GO" id="GO:0009626">
    <property type="term" value="P:plant-type hypersensitive response"/>
    <property type="evidence" value="ECO:0007669"/>
    <property type="project" value="UniProtKB-ARBA"/>
</dbReference>
<reference evidence="12" key="1">
    <citation type="submission" date="2025-08" db="UniProtKB">
        <authorList>
            <consortium name="RefSeq"/>
        </authorList>
    </citation>
    <scope>IDENTIFICATION</scope>
</reference>
<dbReference type="GO" id="GO:0042742">
    <property type="term" value="P:defense response to bacterium"/>
    <property type="evidence" value="ECO:0007669"/>
    <property type="project" value="UniProtKB-ARBA"/>
</dbReference>
<dbReference type="FunCoup" id="A0A6I9QJH6">
    <property type="interactions" value="109"/>
</dbReference>
<accession>A0A6I9QJH6</accession>
<keyword evidence="2" id="KW-0433">Leucine-rich repeat</keyword>
<dbReference type="InterPro" id="IPR027417">
    <property type="entry name" value="P-loop_NTPase"/>
</dbReference>
<dbReference type="AlphaFoldDB" id="A0A6I9QJH6"/>
<dbReference type="InterPro" id="IPR038005">
    <property type="entry name" value="RX-like_CC"/>
</dbReference>
<dbReference type="InterPro" id="IPR055414">
    <property type="entry name" value="LRR_R13L4/SHOC2-like"/>
</dbReference>
<evidence type="ECO:0000256" key="2">
    <source>
        <dbReference type="ARBA" id="ARBA00022614"/>
    </source>
</evidence>
<dbReference type="InParanoid" id="A0A6I9QJH6"/>
<dbReference type="Gene3D" id="3.40.50.300">
    <property type="entry name" value="P-loop containing nucleotide triphosphate hydrolases"/>
    <property type="match status" value="1"/>
</dbReference>
<dbReference type="Pfam" id="PF18052">
    <property type="entry name" value="Rx_N"/>
    <property type="match status" value="1"/>
</dbReference>
<dbReference type="Pfam" id="PF00931">
    <property type="entry name" value="NB-ARC"/>
    <property type="match status" value="1"/>
</dbReference>
<feature type="domain" description="Disease resistance R13L4/SHOC-2-like LRR" evidence="10">
    <location>
        <begin position="561"/>
        <end position="725"/>
    </location>
</feature>
<dbReference type="GO" id="GO:0043531">
    <property type="term" value="F:ADP binding"/>
    <property type="evidence" value="ECO:0007669"/>
    <property type="project" value="InterPro"/>
</dbReference>
<evidence type="ECO:0000313" key="12">
    <source>
        <dbReference type="RefSeq" id="XP_010910478.3"/>
    </source>
</evidence>
<proteinExistence type="inferred from homology"/>
<dbReference type="CDD" id="cd14798">
    <property type="entry name" value="RX-CC_like"/>
    <property type="match status" value="1"/>
</dbReference>
<dbReference type="PANTHER" id="PTHR36766:SF48">
    <property type="entry name" value="DISEASE RESISTANCE PROTEIN RGA3"/>
    <property type="match status" value="1"/>
</dbReference>
<dbReference type="Pfam" id="PF23559">
    <property type="entry name" value="WHD_DRP"/>
    <property type="match status" value="1"/>
</dbReference>
<dbReference type="FunFam" id="3.40.50.300:FF:001091">
    <property type="entry name" value="Probable disease resistance protein At1g61300"/>
    <property type="match status" value="1"/>
</dbReference>
<evidence type="ECO:0000256" key="4">
    <source>
        <dbReference type="ARBA" id="ARBA00022741"/>
    </source>
</evidence>
<evidence type="ECO:0000259" key="10">
    <source>
        <dbReference type="Pfam" id="PF23598"/>
    </source>
</evidence>
<evidence type="ECO:0000256" key="6">
    <source>
        <dbReference type="ARBA" id="ARBA00022840"/>
    </source>
</evidence>
<organism evidence="11 12">
    <name type="scientific">Elaeis guineensis var. tenera</name>
    <name type="common">Oil palm</name>
    <dbReference type="NCBI Taxonomy" id="51953"/>
    <lineage>
        <taxon>Eukaryota</taxon>
        <taxon>Viridiplantae</taxon>
        <taxon>Streptophyta</taxon>
        <taxon>Embryophyta</taxon>
        <taxon>Tracheophyta</taxon>
        <taxon>Spermatophyta</taxon>
        <taxon>Magnoliopsida</taxon>
        <taxon>Liliopsida</taxon>
        <taxon>Arecaceae</taxon>
        <taxon>Arecoideae</taxon>
        <taxon>Cocoseae</taxon>
        <taxon>Elaeidinae</taxon>
        <taxon>Elaeis</taxon>
    </lineage>
</organism>
<evidence type="ECO:0000256" key="1">
    <source>
        <dbReference type="ARBA" id="ARBA00008894"/>
    </source>
</evidence>
<comment type="similarity">
    <text evidence="1">Belongs to the disease resistance NB-LRR family.</text>
</comment>
<dbReference type="SUPFAM" id="SSF52058">
    <property type="entry name" value="L domain-like"/>
    <property type="match status" value="1"/>
</dbReference>
<evidence type="ECO:0000259" key="7">
    <source>
        <dbReference type="Pfam" id="PF00931"/>
    </source>
</evidence>
<dbReference type="Gene3D" id="1.10.10.10">
    <property type="entry name" value="Winged helix-like DNA-binding domain superfamily/Winged helix DNA-binding domain"/>
    <property type="match status" value="1"/>
</dbReference>
<evidence type="ECO:0000313" key="11">
    <source>
        <dbReference type="Proteomes" id="UP000504607"/>
    </source>
</evidence>
<evidence type="ECO:0000256" key="3">
    <source>
        <dbReference type="ARBA" id="ARBA00022737"/>
    </source>
</evidence>
<sequence length="744" mass="83710">MAEAAAMVVASPVLKLVMEKLGSGLWEELGLVRGVNSDIERLQSVLSTINDVLDDAERRSISDKALTGWLRKLKDAALDADDVVDEFQYEAMRRRNQRRNQPIGKVSNFFSPNNQIAFRRKMARKIRKINKRLEQIADEKSKFHLAEGSTSRRTVDRETFSFVIESEVYGRDEDKDNIINFLVSADDGSDVSVLPIVGLGGVGKTTLAQLAYNAQGIEEHFDLKSWVCVSDDFSIKEIINKIIQCEVPNLEAAQLQLQTKLSGRSFLLVLDDVWNEDEAKWERLKTLLRCGKKGSKIVTTTRSDVVARIMGTVAPHKLQGLTAADCWTLFKQRAFGPGREEETPRLVEIGKQIVEKCGGLPLAAKALGSLMSSRRGEAEWLHVRDSELWRLPADDNGILPALRLSYDHLPSNLKQCFAYCSIFPKDYEIKREKLIQLWIAEGFIQTLDGDMRGEEVGNRYFNSLLWRSFFQDVQKDWFDNIWSCKMHDLVHDLACSVARDESWIMTVHMERSIPPGCRYSSVVYDPTMSSTTLKAAFASKKLRSLVSINRWIGAFSFKEFVFYAISSLALLRALDLSGLRIKGLPGTISKLKHLRLLDLSSTAIEALPGSITDLHNLRTLNLKCCNQLKSLPEGISNMSSLRHLDIRGCSRLICMPRWLGRLSNLQTMTMFVVGKEHGRGISELEQLNLVSGDLEINSLANVQDPMEATKANLATKINLRSLELMWSRVSSEALAAPRVAVVEE</sequence>
<keyword evidence="6" id="KW-0067">ATP-binding</keyword>
<dbReference type="PANTHER" id="PTHR36766">
    <property type="entry name" value="PLANT BROAD-SPECTRUM MILDEW RESISTANCE PROTEIN RPW8"/>
    <property type="match status" value="1"/>
</dbReference>
<dbReference type="FunFam" id="1.10.10.10:FF:000322">
    <property type="entry name" value="Probable disease resistance protein At1g63360"/>
    <property type="match status" value="1"/>
</dbReference>
<dbReference type="InterPro" id="IPR036388">
    <property type="entry name" value="WH-like_DNA-bd_sf"/>
</dbReference>
<dbReference type="Proteomes" id="UP000504607">
    <property type="component" value="Unplaced"/>
</dbReference>
<keyword evidence="5" id="KW-0611">Plant defense</keyword>
<gene>
    <name evidence="12" type="primary">LOC105036411</name>
</gene>